<dbReference type="PANTHER" id="PTHR30217">
    <property type="entry name" value="PEPTIDASE U32 FAMILY"/>
    <property type="match status" value="1"/>
</dbReference>
<dbReference type="GO" id="GO:0046872">
    <property type="term" value="F:metal ion binding"/>
    <property type="evidence" value="ECO:0007669"/>
    <property type="project" value="UniProtKB-KW"/>
</dbReference>
<feature type="binding site" evidence="1">
    <location>
        <position position="196"/>
    </location>
    <ligand>
        <name>[4Fe-4S] cluster</name>
        <dbReference type="ChEBI" id="CHEBI:49883"/>
    </ligand>
</feature>
<reference evidence="2 3" key="1">
    <citation type="submission" date="2020-08" db="EMBL/GenBank/DDBJ databases">
        <title>Genomic Encyclopedia of Type Strains, Phase IV (KMG-V): Genome sequencing to study the core and pangenomes of soil and plant-associated prokaryotes.</title>
        <authorList>
            <person name="Whitman W."/>
        </authorList>
    </citation>
    <scope>NUCLEOTIDE SEQUENCE [LARGE SCALE GENOMIC DNA]</scope>
    <source>
        <strain evidence="2 3">SEMIA 4084</strain>
    </source>
</reference>
<gene>
    <name evidence="1" type="primary">ubiV</name>
    <name evidence="2" type="ORF">GGD55_006255</name>
</gene>
<comment type="caution">
    <text evidence="2">The sequence shown here is derived from an EMBL/GenBank/DDBJ whole genome shotgun (WGS) entry which is preliminary data.</text>
</comment>
<comment type="subunit">
    <text evidence="1">Forms a heterodimer with UbiU.</text>
</comment>
<dbReference type="EMBL" id="JACHBK010000021">
    <property type="protein sequence ID" value="MBB5539505.1"/>
    <property type="molecule type" value="Genomic_DNA"/>
</dbReference>
<keyword evidence="1" id="KW-0004">4Fe-4S</keyword>
<dbReference type="NCBIfam" id="NF011991">
    <property type="entry name" value="PRK15447.1"/>
    <property type="match status" value="1"/>
</dbReference>
<evidence type="ECO:0000256" key="1">
    <source>
        <dbReference type="HAMAP-Rule" id="MF_02233"/>
    </source>
</evidence>
<feature type="binding site" evidence="1">
    <location>
        <position position="192"/>
    </location>
    <ligand>
        <name>[4Fe-4S] cluster</name>
        <dbReference type="ChEBI" id="CHEBI:49883"/>
    </ligand>
</feature>
<evidence type="ECO:0000313" key="3">
    <source>
        <dbReference type="Proteomes" id="UP000585507"/>
    </source>
</evidence>
<keyword evidence="2" id="KW-0645">Protease</keyword>
<dbReference type="Pfam" id="PF01136">
    <property type="entry name" value="Peptidase_U32"/>
    <property type="match status" value="1"/>
</dbReference>
<accession>A0A7W8UJT7</accession>
<dbReference type="InterPro" id="IPR051454">
    <property type="entry name" value="RNA/ubiquinone_mod_enzymes"/>
</dbReference>
<comment type="pathway">
    <text evidence="1">Cofactor biosynthesis; ubiquinone biosynthesis.</text>
</comment>
<sequence length="310" mass="33787">MSTPRKPSLSLGPIYYLWDGAKWRDFYFRIADEAPVAHVVLGETVCSKRQNFTEPHIADVVDRLEAAGKRVTLSSLAMVTLERESQHVRSLVFDSSHPIEANDLAALGLLRGTPHSIGPLVNVYNAATARVLAARGAENICLPPELPMRSICTLAAEMPDFSFEIFAFGRMPLAISARCAHARSKGLTKDNCQFICREEPDGLPLRTLDSQSFLVLNGVQTMSHSCVALVEELTEIASAGISRIRLSPQDCDMVAVVQIYDAVLSGRLDSGEALTRLAAIYPSTPFSNGFYHQEKGAAWVARARNATLGA</sequence>
<feature type="binding site" evidence="1">
    <location>
        <position position="46"/>
    </location>
    <ligand>
        <name>[4Fe-4S] cluster</name>
        <dbReference type="ChEBI" id="CHEBI:49883"/>
    </ligand>
</feature>
<evidence type="ECO:0000313" key="2">
    <source>
        <dbReference type="EMBL" id="MBB5539505.1"/>
    </source>
</evidence>
<keyword evidence="1" id="KW-0408">Iron</keyword>
<proteinExistence type="inferred from homology"/>
<keyword evidence="1" id="KW-0479">Metal-binding</keyword>
<dbReference type="GO" id="GO:0006744">
    <property type="term" value="P:ubiquinone biosynthetic process"/>
    <property type="evidence" value="ECO:0007669"/>
    <property type="project" value="UniProtKB-UniRule"/>
</dbReference>
<dbReference type="Proteomes" id="UP000585507">
    <property type="component" value="Unassembled WGS sequence"/>
</dbReference>
<dbReference type="GO" id="GO:0051539">
    <property type="term" value="F:4 iron, 4 sulfur cluster binding"/>
    <property type="evidence" value="ECO:0007669"/>
    <property type="project" value="UniProtKB-UniRule"/>
</dbReference>
<keyword evidence="1" id="KW-0411">Iron-sulfur</keyword>
<organism evidence="2 3">
    <name type="scientific">Rhizobium giardinii</name>
    <dbReference type="NCBI Taxonomy" id="56731"/>
    <lineage>
        <taxon>Bacteria</taxon>
        <taxon>Pseudomonadati</taxon>
        <taxon>Pseudomonadota</taxon>
        <taxon>Alphaproteobacteria</taxon>
        <taxon>Hyphomicrobiales</taxon>
        <taxon>Rhizobiaceae</taxon>
        <taxon>Rhizobium/Agrobacterium group</taxon>
        <taxon>Rhizobium</taxon>
    </lineage>
</organism>
<dbReference type="PANTHER" id="PTHR30217:SF11">
    <property type="entry name" value="UBIQUINONE BIOSYNTHESIS PROTEIN UBIV"/>
    <property type="match status" value="1"/>
</dbReference>
<feature type="binding site" evidence="1">
    <location>
        <position position="179"/>
    </location>
    <ligand>
        <name>[4Fe-4S] cluster</name>
        <dbReference type="ChEBI" id="CHEBI:49883"/>
    </ligand>
</feature>
<comment type="cofactor">
    <cofactor evidence="1">
        <name>[4Fe-4S] cluster</name>
        <dbReference type="ChEBI" id="CHEBI:49883"/>
    </cofactor>
</comment>
<dbReference type="AlphaFoldDB" id="A0A7W8UJT7"/>
<dbReference type="GO" id="GO:0008233">
    <property type="term" value="F:peptidase activity"/>
    <property type="evidence" value="ECO:0007669"/>
    <property type="project" value="UniProtKB-KW"/>
</dbReference>
<keyword evidence="1" id="KW-0831">Ubiquinone biosynthesis</keyword>
<keyword evidence="3" id="KW-1185">Reference proteome</keyword>
<comment type="function">
    <text evidence="1">Required for O(2)-independent ubiquinone (coenzyme Q) biosynthesis. Together with UbiU, is essential for the C6-hydroxylation reaction in the oxygen-independent ubiquinone biosynthesis pathway.</text>
</comment>
<comment type="similarity">
    <text evidence="1">Belongs to the peptidase U32 family. UbiV subfamily.</text>
</comment>
<protein>
    <recommendedName>
        <fullName evidence="1">Ubiquinone biosynthesis protein UbiV</fullName>
    </recommendedName>
</protein>
<dbReference type="InterPro" id="IPR043693">
    <property type="entry name" value="UbiV"/>
</dbReference>
<dbReference type="HAMAP" id="MF_02233">
    <property type="entry name" value="UbiV"/>
    <property type="match status" value="1"/>
</dbReference>
<keyword evidence="2" id="KW-0378">Hydrolase</keyword>
<dbReference type="InterPro" id="IPR001539">
    <property type="entry name" value="Peptidase_U32"/>
</dbReference>
<name>A0A7W8UJT7_9HYPH</name>
<dbReference type="RefSeq" id="WP_018327452.1">
    <property type="nucleotide sequence ID" value="NZ_JACHBK010000021.1"/>
</dbReference>
<dbReference type="GO" id="GO:0006508">
    <property type="term" value="P:proteolysis"/>
    <property type="evidence" value="ECO:0007669"/>
    <property type="project" value="UniProtKB-KW"/>
</dbReference>
<dbReference type="UniPathway" id="UPA00232"/>